<proteinExistence type="predicted"/>
<dbReference type="EMBL" id="CP036259">
    <property type="protein sequence ID" value="QDR79523.1"/>
    <property type="molecule type" value="Genomic_DNA"/>
</dbReference>
<evidence type="ECO:0000313" key="1">
    <source>
        <dbReference type="EMBL" id="QDR79523.1"/>
    </source>
</evidence>
<accession>A0A517DQ84</accession>
<gene>
    <name evidence="1" type="ORF">SPTER_07980</name>
</gene>
<dbReference type="AlphaFoldDB" id="A0A517DQ84"/>
<name>A0A517DQ84_9FIRM</name>
<organism evidence="1 2">
    <name type="scientific">Sporomusa termitida</name>
    <dbReference type="NCBI Taxonomy" id="2377"/>
    <lineage>
        <taxon>Bacteria</taxon>
        <taxon>Bacillati</taxon>
        <taxon>Bacillota</taxon>
        <taxon>Negativicutes</taxon>
        <taxon>Selenomonadales</taxon>
        <taxon>Sporomusaceae</taxon>
        <taxon>Sporomusa</taxon>
    </lineage>
</organism>
<reference evidence="1 2" key="1">
    <citation type="submission" date="2019-02" db="EMBL/GenBank/DDBJ databases">
        <title>Closed genome of Sporomusa termitida DSM 4440.</title>
        <authorList>
            <person name="Poehlein A."/>
            <person name="Daniel R."/>
        </authorList>
    </citation>
    <scope>NUCLEOTIDE SEQUENCE [LARGE SCALE GENOMIC DNA]</scope>
    <source>
        <strain evidence="1 2">DSM 4440</strain>
    </source>
</reference>
<sequence>MALEPAEYTNNPNGKNETSFKIYKSSFNMTYGCLITLCTIKKKHEVIKSYDYGLY</sequence>
<protein>
    <submittedName>
        <fullName evidence="1">Uncharacterized protein</fullName>
    </submittedName>
</protein>
<evidence type="ECO:0000313" key="2">
    <source>
        <dbReference type="Proteomes" id="UP000320776"/>
    </source>
</evidence>
<keyword evidence="2" id="KW-1185">Reference proteome</keyword>
<dbReference type="Proteomes" id="UP000320776">
    <property type="component" value="Chromosome"/>
</dbReference>
<dbReference type="KEGG" id="sted:SPTER_07980"/>